<reference evidence="5 6" key="2">
    <citation type="journal article" date="2019" name="G3 (Bethesda)">
        <title>Hybrid Assembly of the Genome of the Entomopathogenic Nematode Steinernema carpocapsae Identifies the X-Chromosome.</title>
        <authorList>
            <person name="Serra L."/>
            <person name="Macchietto M."/>
            <person name="Macias-Munoz A."/>
            <person name="McGill C.J."/>
            <person name="Rodriguez I.M."/>
            <person name="Rodriguez B."/>
            <person name="Murad R."/>
            <person name="Mortazavi A."/>
        </authorList>
    </citation>
    <scope>NUCLEOTIDE SEQUENCE [LARGE SCALE GENOMIC DNA]</scope>
    <source>
        <strain evidence="5 6">ALL</strain>
    </source>
</reference>
<dbReference type="EMBL" id="AZBU02000004">
    <property type="protein sequence ID" value="TKR82003.1"/>
    <property type="molecule type" value="Genomic_DNA"/>
</dbReference>
<keyword evidence="1" id="KW-0805">Transcription regulation</keyword>
<name>A0A4U5NH32_STECR</name>
<reference evidence="5 6" key="1">
    <citation type="journal article" date="2015" name="Genome Biol.">
        <title>Comparative genomics of Steinernema reveals deeply conserved gene regulatory networks.</title>
        <authorList>
            <person name="Dillman A.R."/>
            <person name="Macchietto M."/>
            <person name="Porter C.F."/>
            <person name="Rogers A."/>
            <person name="Williams B."/>
            <person name="Antoshechkin I."/>
            <person name="Lee M.M."/>
            <person name="Goodwin Z."/>
            <person name="Lu X."/>
            <person name="Lewis E.E."/>
            <person name="Goodrich-Blair H."/>
            <person name="Stock S.P."/>
            <person name="Adams B.J."/>
            <person name="Sternberg P.W."/>
            <person name="Mortazavi A."/>
        </authorList>
    </citation>
    <scope>NUCLEOTIDE SEQUENCE [LARGE SCALE GENOMIC DNA]</scope>
    <source>
        <strain evidence="5 6">ALL</strain>
    </source>
</reference>
<evidence type="ECO:0000313" key="5">
    <source>
        <dbReference type="EMBL" id="TKR82003.1"/>
    </source>
</evidence>
<evidence type="ECO:0000313" key="6">
    <source>
        <dbReference type="Proteomes" id="UP000298663"/>
    </source>
</evidence>
<keyword evidence="2" id="KW-0804">Transcription</keyword>
<keyword evidence="6" id="KW-1185">Reference proteome</keyword>
<gene>
    <name evidence="5" type="ORF">L596_015789</name>
</gene>
<evidence type="ECO:0000256" key="3">
    <source>
        <dbReference type="ARBA" id="ARBA00023170"/>
    </source>
</evidence>
<dbReference type="Proteomes" id="UP000298663">
    <property type="component" value="Unassembled WGS sequence"/>
</dbReference>
<proteinExistence type="predicted"/>
<dbReference type="OrthoDB" id="10018779at2759"/>
<dbReference type="Pfam" id="PF00104">
    <property type="entry name" value="Hormone_recep"/>
    <property type="match status" value="1"/>
</dbReference>
<keyword evidence="3" id="KW-0675">Receptor</keyword>
<sequence>MESFYVSFKTLEASFQSSKIFPNFKETRFCLHYRQYVDQANLSHFYGPEKHPEGLSNYMSVCYVRGRRLINHLVKLQPTEMEIAAMAGLILWNVVASESMVQMTWLISRKRKSTLNCIRCISNNTGICKQEPDSERFLIWSGKQWRSVGTSWRQCRWQRSLTYLMIAQKIRGRNFLNKRHICQDLSLN</sequence>
<protein>
    <recommendedName>
        <fullName evidence="4">NR LBD domain-containing protein</fullName>
    </recommendedName>
</protein>
<evidence type="ECO:0000256" key="2">
    <source>
        <dbReference type="ARBA" id="ARBA00023163"/>
    </source>
</evidence>
<accession>A0A4U5NH32</accession>
<dbReference type="SUPFAM" id="SSF48508">
    <property type="entry name" value="Nuclear receptor ligand-binding domain"/>
    <property type="match status" value="1"/>
</dbReference>
<evidence type="ECO:0000259" key="4">
    <source>
        <dbReference type="Pfam" id="PF00104"/>
    </source>
</evidence>
<dbReference type="InterPro" id="IPR035500">
    <property type="entry name" value="NHR-like_dom_sf"/>
</dbReference>
<dbReference type="AlphaFoldDB" id="A0A4U5NH32"/>
<evidence type="ECO:0000256" key="1">
    <source>
        <dbReference type="ARBA" id="ARBA00023015"/>
    </source>
</evidence>
<comment type="caution">
    <text evidence="5">The sequence shown here is derived from an EMBL/GenBank/DDBJ whole genome shotgun (WGS) entry which is preliminary data.</text>
</comment>
<dbReference type="InterPro" id="IPR000536">
    <property type="entry name" value="Nucl_hrmn_rcpt_lig-bd"/>
</dbReference>
<organism evidence="5 6">
    <name type="scientific">Steinernema carpocapsae</name>
    <name type="common">Entomopathogenic nematode</name>
    <dbReference type="NCBI Taxonomy" id="34508"/>
    <lineage>
        <taxon>Eukaryota</taxon>
        <taxon>Metazoa</taxon>
        <taxon>Ecdysozoa</taxon>
        <taxon>Nematoda</taxon>
        <taxon>Chromadorea</taxon>
        <taxon>Rhabditida</taxon>
        <taxon>Tylenchina</taxon>
        <taxon>Panagrolaimomorpha</taxon>
        <taxon>Strongyloidoidea</taxon>
        <taxon>Steinernematidae</taxon>
        <taxon>Steinernema</taxon>
    </lineage>
</organism>
<feature type="domain" description="NR LBD" evidence="4">
    <location>
        <begin position="2"/>
        <end position="96"/>
    </location>
</feature>